<dbReference type="HOGENOM" id="CLU_1792248_0_0_3"/>
<protein>
    <submittedName>
        <fullName evidence="1">Uncharacterized protein</fullName>
    </submittedName>
</protein>
<proteinExistence type="predicted"/>
<evidence type="ECO:0000313" key="2">
    <source>
        <dbReference type="Proteomes" id="UP000000268"/>
    </source>
</evidence>
<keyword evidence="1" id="KW-0614">Plasmid</keyword>
<dbReference type="EMBL" id="CP000845">
    <property type="protein sequence ID" value="ABW33460.1"/>
    <property type="molecule type" value="Genomic_DNA"/>
</dbReference>
<dbReference type="Proteomes" id="UP000000268">
    <property type="component" value="Plasmid pREB8"/>
</dbReference>
<dbReference type="AlphaFoldDB" id="A8ZR24"/>
<name>A8ZR24_ACAM1</name>
<reference evidence="1 2" key="1">
    <citation type="journal article" date="2008" name="Proc. Natl. Acad. Sci. U.S.A.">
        <title>Niche adaptation and genome expansion in the chlorophyll d-producing cyanobacterium Acaryochloris marina.</title>
        <authorList>
            <person name="Swingley W.D."/>
            <person name="Chen M."/>
            <person name="Cheung P.C."/>
            <person name="Conrad A.L."/>
            <person name="Dejesa L.C."/>
            <person name="Hao J."/>
            <person name="Honchak B.M."/>
            <person name="Karbach L.E."/>
            <person name="Kurdoglu A."/>
            <person name="Lahiri S."/>
            <person name="Mastrian S.D."/>
            <person name="Miyashita H."/>
            <person name="Page L."/>
            <person name="Ramakrishna P."/>
            <person name="Satoh S."/>
            <person name="Sattley W.M."/>
            <person name="Shimada Y."/>
            <person name="Taylor H.L."/>
            <person name="Tomo T."/>
            <person name="Tsuchiya T."/>
            <person name="Wang Z.T."/>
            <person name="Raymond J."/>
            <person name="Mimuro M."/>
            <person name="Blankenship R.E."/>
            <person name="Touchman J.W."/>
        </authorList>
    </citation>
    <scope>NUCLEOTIDE SEQUENCE [LARGE SCALE GENOMIC DNA]</scope>
    <source>
        <strain evidence="2">MBIC 11017</strain>
        <plasmid evidence="2">Plasmid pREB8</plasmid>
    </source>
</reference>
<sequence>MNFNFDFELGDASEASGNSGFYLIHASRLVSVKPIGFCLELSEKPLKYQVVYSSGHTIQSYGDQYFYDKSPSVYRLEKKADFDYSLLMPEEGGNGFQAQPHVVGDGLVVYGTSTGNAFVLTGTEGGNPHLTLKISPLGVEVGNG</sequence>
<evidence type="ECO:0000313" key="1">
    <source>
        <dbReference type="EMBL" id="ABW33460.1"/>
    </source>
</evidence>
<geneLocation type="plasmid" evidence="1 2">
    <name>pREB8</name>
</geneLocation>
<dbReference type="KEGG" id="amr:AM1_H0110"/>
<organism evidence="1 2">
    <name type="scientific">Acaryochloris marina (strain MBIC 11017)</name>
    <dbReference type="NCBI Taxonomy" id="329726"/>
    <lineage>
        <taxon>Bacteria</taxon>
        <taxon>Bacillati</taxon>
        <taxon>Cyanobacteriota</taxon>
        <taxon>Cyanophyceae</taxon>
        <taxon>Acaryochloridales</taxon>
        <taxon>Acaryochloridaceae</taxon>
        <taxon>Acaryochloris</taxon>
    </lineage>
</organism>
<gene>
    <name evidence="1" type="ordered locus">AM1_H0110</name>
</gene>
<accession>A8ZR24</accession>
<keyword evidence="2" id="KW-1185">Reference proteome</keyword>